<keyword evidence="4" id="KW-1003">Cell membrane</keyword>
<dbReference type="GO" id="GO:0009055">
    <property type="term" value="F:electron transfer activity"/>
    <property type="evidence" value="ECO:0007669"/>
    <property type="project" value="InterPro"/>
</dbReference>
<keyword evidence="6 13" id="KW-0812">Transmembrane</keyword>
<dbReference type="GO" id="GO:0022904">
    <property type="term" value="P:respiratory electron transport chain"/>
    <property type="evidence" value="ECO:0007669"/>
    <property type="project" value="InterPro"/>
</dbReference>
<evidence type="ECO:0000256" key="6">
    <source>
        <dbReference type="ARBA" id="ARBA00022692"/>
    </source>
</evidence>
<evidence type="ECO:0000256" key="4">
    <source>
        <dbReference type="ARBA" id="ARBA00022475"/>
    </source>
</evidence>
<evidence type="ECO:0000256" key="10">
    <source>
        <dbReference type="ARBA" id="ARBA00023004"/>
    </source>
</evidence>
<comment type="subcellular location">
    <subcellularLocation>
        <location evidence="2">Cell membrane</location>
        <topology evidence="2">Multi-pass membrane protein</topology>
    </subcellularLocation>
</comment>
<keyword evidence="16" id="KW-1185">Reference proteome</keyword>
<evidence type="ECO:0000256" key="5">
    <source>
        <dbReference type="ARBA" id="ARBA00022617"/>
    </source>
</evidence>
<dbReference type="InterPro" id="IPR011577">
    <property type="entry name" value="Cyt_b561_bac/Ni-Hgenase"/>
</dbReference>
<feature type="domain" description="Cytochrome b561 bacterial/Ni-hydrogenase" evidence="14">
    <location>
        <begin position="8"/>
        <end position="161"/>
    </location>
</feature>
<dbReference type="SUPFAM" id="SSF81342">
    <property type="entry name" value="Transmembrane di-heme cytochromes"/>
    <property type="match status" value="1"/>
</dbReference>
<keyword evidence="3" id="KW-0813">Transport</keyword>
<evidence type="ECO:0000256" key="12">
    <source>
        <dbReference type="ARBA" id="ARBA00037975"/>
    </source>
</evidence>
<keyword evidence="7" id="KW-0479">Metal-binding</keyword>
<dbReference type="GO" id="GO:0005886">
    <property type="term" value="C:plasma membrane"/>
    <property type="evidence" value="ECO:0007669"/>
    <property type="project" value="UniProtKB-SubCell"/>
</dbReference>
<evidence type="ECO:0000313" key="16">
    <source>
        <dbReference type="Proteomes" id="UP000628710"/>
    </source>
</evidence>
<dbReference type="Proteomes" id="UP000628710">
    <property type="component" value="Unassembled WGS sequence"/>
</dbReference>
<dbReference type="PANTHER" id="PTHR30529">
    <property type="entry name" value="CYTOCHROME B561"/>
    <property type="match status" value="1"/>
</dbReference>
<evidence type="ECO:0000256" key="7">
    <source>
        <dbReference type="ARBA" id="ARBA00022723"/>
    </source>
</evidence>
<name>A0A934JPM1_9GAMM</name>
<keyword evidence="5" id="KW-0349">Heme</keyword>
<gene>
    <name evidence="15" type="ORF">I8J31_07120</name>
</gene>
<comment type="similarity">
    <text evidence="12">Belongs to the cytochrome b561 family.</text>
</comment>
<proteinExistence type="inferred from homology"/>
<reference evidence="15" key="1">
    <citation type="submission" date="2020-12" db="EMBL/GenBank/DDBJ databases">
        <title>Marinomonas arctica sp. nov., a psychrotolerant bacterium isolated from the Arctic.</title>
        <authorList>
            <person name="Zhang Y."/>
        </authorList>
    </citation>
    <scope>NUCLEOTIDE SEQUENCE</scope>
    <source>
        <strain evidence="15">C1424</strain>
    </source>
</reference>
<dbReference type="GO" id="GO:0046872">
    <property type="term" value="F:metal ion binding"/>
    <property type="evidence" value="ECO:0007669"/>
    <property type="project" value="UniProtKB-KW"/>
</dbReference>
<dbReference type="PANTHER" id="PTHR30529:SF1">
    <property type="entry name" value="CYTOCHROME B561 HOMOLOG 2"/>
    <property type="match status" value="1"/>
</dbReference>
<protein>
    <submittedName>
        <fullName evidence="15">Cytochrome b</fullName>
    </submittedName>
</protein>
<comment type="caution">
    <text evidence="15">The sequence shown here is derived from an EMBL/GenBank/DDBJ whole genome shotgun (WGS) entry which is preliminary data.</text>
</comment>
<feature type="transmembrane region" description="Helical" evidence="13">
    <location>
        <begin position="99"/>
        <end position="122"/>
    </location>
</feature>
<evidence type="ECO:0000256" key="11">
    <source>
        <dbReference type="ARBA" id="ARBA00023136"/>
    </source>
</evidence>
<dbReference type="GO" id="GO:0020037">
    <property type="term" value="F:heme binding"/>
    <property type="evidence" value="ECO:0007669"/>
    <property type="project" value="TreeGrafter"/>
</dbReference>
<dbReference type="InterPro" id="IPR016174">
    <property type="entry name" value="Di-haem_cyt_TM"/>
</dbReference>
<feature type="transmembrane region" description="Helical" evidence="13">
    <location>
        <begin position="128"/>
        <end position="151"/>
    </location>
</feature>
<feature type="transmembrane region" description="Helical" evidence="13">
    <location>
        <begin position="12"/>
        <end position="29"/>
    </location>
</feature>
<keyword evidence="8" id="KW-0249">Electron transport</keyword>
<dbReference type="RefSeq" id="WP_199467585.1">
    <property type="nucleotide sequence ID" value="NZ_JAEMNX010000005.1"/>
</dbReference>
<evidence type="ECO:0000256" key="2">
    <source>
        <dbReference type="ARBA" id="ARBA00004651"/>
    </source>
</evidence>
<evidence type="ECO:0000256" key="8">
    <source>
        <dbReference type="ARBA" id="ARBA00022982"/>
    </source>
</evidence>
<dbReference type="Pfam" id="PF01292">
    <property type="entry name" value="Ni_hydr_CYTB"/>
    <property type="match status" value="1"/>
</dbReference>
<keyword evidence="11 13" id="KW-0472">Membrane</keyword>
<evidence type="ECO:0000256" key="3">
    <source>
        <dbReference type="ARBA" id="ARBA00022448"/>
    </source>
</evidence>
<keyword evidence="10" id="KW-0408">Iron</keyword>
<sequence>MSNSTKPYSSLQIALHWAVAALIILNYFVSEGMGHAFHQHLDNSNDGYGLVSSIHVYVGLTIIALVIIRLIVRVVSKTPAPSKTNYAMLDRVSKGMHHLLYLLMFLVPVFGAGAWFFGIHILGDVHEITMNLMMLLVLIHASAALFHQYILKDDTLLKMFGRK</sequence>
<evidence type="ECO:0000256" key="9">
    <source>
        <dbReference type="ARBA" id="ARBA00022989"/>
    </source>
</evidence>
<organism evidence="15 16">
    <name type="scientific">Marinomonas transparens</name>
    <dbReference type="NCBI Taxonomy" id="2795388"/>
    <lineage>
        <taxon>Bacteria</taxon>
        <taxon>Pseudomonadati</taxon>
        <taxon>Pseudomonadota</taxon>
        <taxon>Gammaproteobacteria</taxon>
        <taxon>Oceanospirillales</taxon>
        <taxon>Oceanospirillaceae</taxon>
        <taxon>Marinomonas</taxon>
    </lineage>
</organism>
<accession>A0A934JPM1</accession>
<dbReference type="InterPro" id="IPR052168">
    <property type="entry name" value="Cytochrome_b561_oxidase"/>
</dbReference>
<comment type="cofactor">
    <cofactor evidence="1">
        <name>heme b</name>
        <dbReference type="ChEBI" id="CHEBI:60344"/>
    </cofactor>
</comment>
<evidence type="ECO:0000256" key="1">
    <source>
        <dbReference type="ARBA" id="ARBA00001970"/>
    </source>
</evidence>
<evidence type="ECO:0000313" key="15">
    <source>
        <dbReference type="EMBL" id="MBJ7537453.1"/>
    </source>
</evidence>
<dbReference type="EMBL" id="JAEMNX010000005">
    <property type="protein sequence ID" value="MBJ7537453.1"/>
    <property type="molecule type" value="Genomic_DNA"/>
</dbReference>
<evidence type="ECO:0000259" key="14">
    <source>
        <dbReference type="Pfam" id="PF01292"/>
    </source>
</evidence>
<evidence type="ECO:0000256" key="13">
    <source>
        <dbReference type="SAM" id="Phobius"/>
    </source>
</evidence>
<feature type="transmembrane region" description="Helical" evidence="13">
    <location>
        <begin position="49"/>
        <end position="72"/>
    </location>
</feature>
<dbReference type="AlphaFoldDB" id="A0A934JPM1"/>
<keyword evidence="9 13" id="KW-1133">Transmembrane helix</keyword>